<accession>A0A5J4NHL8</accession>
<protein>
    <submittedName>
        <fullName evidence="4">Uncharacterized protein</fullName>
    </submittedName>
</protein>
<name>A0A5J4NHL8_9TREM</name>
<evidence type="ECO:0000313" key="5">
    <source>
        <dbReference type="Proteomes" id="UP000324629"/>
    </source>
</evidence>
<reference evidence="4 5" key="1">
    <citation type="journal article" date="2019" name="Gigascience">
        <title>Whole-genome sequence of the oriental lung fluke Paragonimus westermani.</title>
        <authorList>
            <person name="Oey H."/>
            <person name="Zakrzewski M."/>
            <person name="Narain K."/>
            <person name="Devi K.R."/>
            <person name="Agatsuma T."/>
            <person name="Nawaratna S."/>
            <person name="Gobert G.N."/>
            <person name="Jones M.K."/>
            <person name="Ragan M.A."/>
            <person name="McManus D.P."/>
            <person name="Krause L."/>
        </authorList>
    </citation>
    <scope>NUCLEOTIDE SEQUENCE [LARGE SCALE GENOMIC DNA]</scope>
    <source>
        <strain evidence="4 5">IND2009</strain>
    </source>
</reference>
<organism evidence="4 5">
    <name type="scientific">Paragonimus westermani</name>
    <dbReference type="NCBI Taxonomy" id="34504"/>
    <lineage>
        <taxon>Eukaryota</taxon>
        <taxon>Metazoa</taxon>
        <taxon>Spiralia</taxon>
        <taxon>Lophotrochozoa</taxon>
        <taxon>Platyhelminthes</taxon>
        <taxon>Trematoda</taxon>
        <taxon>Digenea</taxon>
        <taxon>Plagiorchiida</taxon>
        <taxon>Troglotremata</taxon>
        <taxon>Troglotrematidae</taxon>
        <taxon>Paragonimus</taxon>
    </lineage>
</organism>
<dbReference type="Proteomes" id="UP000324629">
    <property type="component" value="Unassembled WGS sequence"/>
</dbReference>
<keyword evidence="2" id="KW-0812">Transmembrane</keyword>
<comment type="caution">
    <text evidence="4">The sequence shown here is derived from an EMBL/GenBank/DDBJ whole genome shotgun (WGS) entry which is preliminary data.</text>
</comment>
<keyword evidence="3" id="KW-0732">Signal</keyword>
<keyword evidence="2" id="KW-0472">Membrane</keyword>
<feature type="region of interest" description="Disordered" evidence="1">
    <location>
        <begin position="76"/>
        <end position="113"/>
    </location>
</feature>
<gene>
    <name evidence="4" type="ORF">DEA37_0000783</name>
</gene>
<feature type="transmembrane region" description="Helical" evidence="2">
    <location>
        <begin position="42"/>
        <end position="65"/>
    </location>
</feature>
<dbReference type="EMBL" id="QNGE01002903">
    <property type="protein sequence ID" value="KAA3674809.1"/>
    <property type="molecule type" value="Genomic_DNA"/>
</dbReference>
<sequence length="143" mass="15587">MTKFSVRILFMLSYVTGIFLFIKVEAQQNADNESGLSPVVQGALMGVGLFVLIIGLLVFLICCCCRPEKISSSNARLKLSNTSKPTESTTRAETITSQIQSTVEPTSQSPDIASEQNVIKQNKGFNFYAQSGQSLPDYAKPVN</sequence>
<keyword evidence="2" id="KW-1133">Transmembrane helix</keyword>
<keyword evidence="5" id="KW-1185">Reference proteome</keyword>
<evidence type="ECO:0000256" key="1">
    <source>
        <dbReference type="SAM" id="MobiDB-lite"/>
    </source>
</evidence>
<feature type="signal peptide" evidence="3">
    <location>
        <begin position="1"/>
        <end position="26"/>
    </location>
</feature>
<feature type="chain" id="PRO_5023880996" evidence="3">
    <location>
        <begin position="27"/>
        <end position="143"/>
    </location>
</feature>
<dbReference type="AlphaFoldDB" id="A0A5J4NHL8"/>
<evidence type="ECO:0000256" key="2">
    <source>
        <dbReference type="SAM" id="Phobius"/>
    </source>
</evidence>
<proteinExistence type="predicted"/>
<evidence type="ECO:0000256" key="3">
    <source>
        <dbReference type="SAM" id="SignalP"/>
    </source>
</evidence>
<evidence type="ECO:0000313" key="4">
    <source>
        <dbReference type="EMBL" id="KAA3674809.1"/>
    </source>
</evidence>